<dbReference type="AlphaFoldDB" id="U2KAF2"/>
<protein>
    <submittedName>
        <fullName evidence="1">Uncharacterized protein</fullName>
    </submittedName>
</protein>
<dbReference type="EMBL" id="AWVF01000392">
    <property type="protein sequence ID" value="ERJ89055.1"/>
    <property type="molecule type" value="Genomic_DNA"/>
</dbReference>
<dbReference type="Proteomes" id="UP000016662">
    <property type="component" value="Unassembled WGS sequence"/>
</dbReference>
<proteinExistence type="predicted"/>
<evidence type="ECO:0000313" key="1">
    <source>
        <dbReference type="EMBL" id="ERJ89055.1"/>
    </source>
</evidence>
<comment type="caution">
    <text evidence="1">The sequence shown here is derived from an EMBL/GenBank/DDBJ whole genome shotgun (WGS) entry which is preliminary data.</text>
</comment>
<reference evidence="1 2" key="1">
    <citation type="submission" date="2013-07" db="EMBL/GenBank/DDBJ databases">
        <authorList>
            <person name="Weinstock G."/>
            <person name="Sodergren E."/>
            <person name="Wylie T."/>
            <person name="Fulton L."/>
            <person name="Fulton R."/>
            <person name="Fronick C."/>
            <person name="O'Laughlin M."/>
            <person name="Godfrey J."/>
            <person name="Miner T."/>
            <person name="Herter B."/>
            <person name="Appelbaum E."/>
            <person name="Cordes M."/>
            <person name="Lek S."/>
            <person name="Wollam A."/>
            <person name="Pepin K.H."/>
            <person name="Palsikar V.B."/>
            <person name="Mitreva M."/>
            <person name="Wilson R.K."/>
        </authorList>
    </citation>
    <scope>NUCLEOTIDE SEQUENCE [LARGE SCALE GENOMIC DNA]</scope>
    <source>
        <strain evidence="1 2">ATCC 27760</strain>
    </source>
</reference>
<dbReference type="PATRIC" id="fig|411473.3.peg.2544"/>
<keyword evidence="2" id="KW-1185">Reference proteome</keyword>
<organism evidence="1 2">
    <name type="scientific">Ruminococcus callidus ATCC 27760</name>
    <dbReference type="NCBI Taxonomy" id="411473"/>
    <lineage>
        <taxon>Bacteria</taxon>
        <taxon>Bacillati</taxon>
        <taxon>Bacillota</taxon>
        <taxon>Clostridia</taxon>
        <taxon>Eubacteriales</taxon>
        <taxon>Oscillospiraceae</taxon>
        <taxon>Ruminococcus</taxon>
    </lineage>
</organism>
<accession>U2KAF2</accession>
<evidence type="ECO:0000313" key="2">
    <source>
        <dbReference type="Proteomes" id="UP000016662"/>
    </source>
</evidence>
<gene>
    <name evidence="1" type="ORF">RUMCAL_03026</name>
</gene>
<sequence>MSHNLCAVLTCHILSTCRKQMILFHERILKISGFLQKLLDMTGEFGYNKSVGEFCKKFPKKSMQ</sequence>
<dbReference type="STRING" id="411473.RUMCAL_03026"/>
<dbReference type="HOGENOM" id="CLU_2865113_0_0_9"/>
<name>U2KAF2_9FIRM</name>